<dbReference type="EMBL" id="JAGEOJ010000007">
    <property type="protein sequence ID" value="MBO2449280.1"/>
    <property type="molecule type" value="Genomic_DNA"/>
</dbReference>
<dbReference type="RefSeq" id="WP_208257141.1">
    <property type="nucleotide sequence ID" value="NZ_JAGEOJ010000007.1"/>
</dbReference>
<dbReference type="PANTHER" id="PTHR40763:SF5">
    <property type="entry name" value="MEMBRANE PROTEIN"/>
    <property type="match status" value="1"/>
</dbReference>
<feature type="domain" description="DUF1707" evidence="1">
    <location>
        <begin position="12"/>
        <end position="64"/>
    </location>
</feature>
<evidence type="ECO:0000313" key="3">
    <source>
        <dbReference type="Proteomes" id="UP000669179"/>
    </source>
</evidence>
<accession>A0A939PB00</accession>
<dbReference type="InterPro" id="IPR012551">
    <property type="entry name" value="DUF1707_SHOCT-like"/>
</dbReference>
<reference evidence="2" key="1">
    <citation type="submission" date="2021-03" db="EMBL/GenBank/DDBJ databases">
        <authorList>
            <person name="Kanchanasin P."/>
            <person name="Saeng-In P."/>
            <person name="Phongsopitanun W."/>
            <person name="Yuki M."/>
            <person name="Kudo T."/>
            <person name="Ohkuma M."/>
            <person name="Tanasupawat S."/>
        </authorList>
    </citation>
    <scope>NUCLEOTIDE SEQUENCE</scope>
    <source>
        <strain evidence="2">GKU 128</strain>
    </source>
</reference>
<dbReference type="AlphaFoldDB" id="A0A939PB00"/>
<gene>
    <name evidence="2" type="ORF">J4573_19400</name>
</gene>
<keyword evidence="3" id="KW-1185">Reference proteome</keyword>
<evidence type="ECO:0000313" key="2">
    <source>
        <dbReference type="EMBL" id="MBO2449280.1"/>
    </source>
</evidence>
<comment type="caution">
    <text evidence="2">The sequence shown here is derived from an EMBL/GenBank/DDBJ whole genome shotgun (WGS) entry which is preliminary data.</text>
</comment>
<dbReference type="Proteomes" id="UP000669179">
    <property type="component" value="Unassembled WGS sequence"/>
</dbReference>
<protein>
    <submittedName>
        <fullName evidence="2">DUF1707 domain-containing protein</fullName>
    </submittedName>
</protein>
<dbReference type="Pfam" id="PF08044">
    <property type="entry name" value="DUF1707"/>
    <property type="match status" value="1"/>
</dbReference>
<sequence>MPGELVPDRGKLRASHEDRDRAVERLRIAAGDGRLNADELDERLEAALTARTYGELEALLTDLPAEAEPATTTTKDISRIAVNSATARREGPWTVPQRLEIQCASGSVHLDFTTAVITLPTLEIDASVHSGSVTLVVPPDVHVDLDDVSVSSASVKNRARATTPQVRLRVHVTGEAHQSSITVRHPRRTFWQWLLRRPIPAASQLA</sequence>
<proteinExistence type="predicted"/>
<name>A0A939PB00_9ACTN</name>
<organism evidence="2 3">
    <name type="scientific">Actinomadura barringtoniae</name>
    <dbReference type="NCBI Taxonomy" id="1427535"/>
    <lineage>
        <taxon>Bacteria</taxon>
        <taxon>Bacillati</taxon>
        <taxon>Actinomycetota</taxon>
        <taxon>Actinomycetes</taxon>
        <taxon>Streptosporangiales</taxon>
        <taxon>Thermomonosporaceae</taxon>
        <taxon>Actinomadura</taxon>
    </lineage>
</organism>
<dbReference type="PANTHER" id="PTHR40763">
    <property type="entry name" value="MEMBRANE PROTEIN-RELATED"/>
    <property type="match status" value="1"/>
</dbReference>
<evidence type="ECO:0000259" key="1">
    <source>
        <dbReference type="Pfam" id="PF08044"/>
    </source>
</evidence>